<dbReference type="EMBL" id="QUNF01000019">
    <property type="protein sequence ID" value="REG83130.1"/>
    <property type="molecule type" value="Genomic_DNA"/>
</dbReference>
<dbReference type="GO" id="GO:0016616">
    <property type="term" value="F:oxidoreductase activity, acting on the CH-OH group of donors, NAD or NADP as acceptor"/>
    <property type="evidence" value="ECO:0007669"/>
    <property type="project" value="UniProtKB-ARBA"/>
</dbReference>
<evidence type="ECO:0000259" key="2">
    <source>
        <dbReference type="SMART" id="SM00822"/>
    </source>
</evidence>
<dbReference type="SUPFAM" id="SSF51735">
    <property type="entry name" value="NAD(P)-binding Rossmann-fold domains"/>
    <property type="match status" value="1"/>
</dbReference>
<name>A0A3E0DK40_9BACT</name>
<dbReference type="InterPro" id="IPR020904">
    <property type="entry name" value="Sc_DH/Rdtase_CS"/>
</dbReference>
<dbReference type="InterPro" id="IPR036291">
    <property type="entry name" value="NAD(P)-bd_dom_sf"/>
</dbReference>
<protein>
    <submittedName>
        <fullName evidence="3">Gluconate 5-dehydrogenase</fullName>
    </submittedName>
</protein>
<dbReference type="GO" id="GO:0030497">
    <property type="term" value="P:fatty acid elongation"/>
    <property type="evidence" value="ECO:0007669"/>
    <property type="project" value="TreeGrafter"/>
</dbReference>
<comment type="similarity">
    <text evidence="1">Belongs to the short-chain dehydrogenases/reductases (SDR) family.</text>
</comment>
<evidence type="ECO:0000313" key="3">
    <source>
        <dbReference type="EMBL" id="REG83130.1"/>
    </source>
</evidence>
<feature type="domain" description="Ketoreductase" evidence="2">
    <location>
        <begin position="21"/>
        <end position="201"/>
    </location>
</feature>
<dbReference type="Gene3D" id="3.40.50.720">
    <property type="entry name" value="NAD(P)-binding Rossmann-like Domain"/>
    <property type="match status" value="1"/>
</dbReference>
<dbReference type="PANTHER" id="PTHR42760:SF40">
    <property type="entry name" value="3-OXOACYL-[ACYL-CARRIER-PROTEIN] REDUCTASE, CHLOROPLASTIC"/>
    <property type="match status" value="1"/>
</dbReference>
<dbReference type="Pfam" id="PF13561">
    <property type="entry name" value="adh_short_C2"/>
    <property type="match status" value="1"/>
</dbReference>
<proteinExistence type="inferred from homology"/>
<dbReference type="PRINTS" id="PR00080">
    <property type="entry name" value="SDRFAMILY"/>
</dbReference>
<dbReference type="InterPro" id="IPR002347">
    <property type="entry name" value="SDR_fam"/>
</dbReference>
<dbReference type="PROSITE" id="PS00061">
    <property type="entry name" value="ADH_SHORT"/>
    <property type="match status" value="1"/>
</dbReference>
<dbReference type="FunFam" id="3.40.50.720:FF:000084">
    <property type="entry name" value="Short-chain dehydrogenase reductase"/>
    <property type="match status" value="1"/>
</dbReference>
<evidence type="ECO:0000256" key="1">
    <source>
        <dbReference type="ARBA" id="ARBA00006484"/>
    </source>
</evidence>
<gene>
    <name evidence="3" type="ORF">C8N25_11994</name>
</gene>
<comment type="caution">
    <text evidence="3">The sequence shown here is derived from an EMBL/GenBank/DDBJ whole genome shotgun (WGS) entry which is preliminary data.</text>
</comment>
<keyword evidence="4" id="KW-1185">Reference proteome</keyword>
<dbReference type="Proteomes" id="UP000256405">
    <property type="component" value="Unassembled WGS sequence"/>
</dbReference>
<dbReference type="InterPro" id="IPR057326">
    <property type="entry name" value="KR_dom"/>
</dbReference>
<evidence type="ECO:0000313" key="4">
    <source>
        <dbReference type="Proteomes" id="UP000256405"/>
    </source>
</evidence>
<dbReference type="RefSeq" id="WP_086542252.1">
    <property type="nucleotide sequence ID" value="NZ_MSSW01000044.1"/>
</dbReference>
<dbReference type="AlphaFoldDB" id="A0A3E0DK40"/>
<sequence>MSQETNTNKLPGIKLFDLSGKSAIVTGGSKGLGLAMAEGLASAGANVMLVSRTLSEGEESAKRIAYLYGVKAIAFEADVVNKDQTEAMSKAAFDAFGTIDILINSAGINIRGAIDELQLEEFSKVMDINVTGTWLCCKAVTPYMKEAGKGSIINLASTLGLVGLSNRTPYASSKGAVVQMTRALGLEFAPFNITVNAICPGPFLTEMNLPIAGTEEGKKFIVGATALGRWGRLEEIQGAAIYLASDAGTYMVGSMLTVDGGWTAR</sequence>
<dbReference type="PRINTS" id="PR00081">
    <property type="entry name" value="GDHRDH"/>
</dbReference>
<dbReference type="PANTHER" id="PTHR42760">
    <property type="entry name" value="SHORT-CHAIN DEHYDROGENASES/REDUCTASES FAMILY MEMBER"/>
    <property type="match status" value="1"/>
</dbReference>
<dbReference type="OrthoDB" id="9788235at2"/>
<dbReference type="SMART" id="SM00822">
    <property type="entry name" value="PKS_KR"/>
    <property type="match status" value="1"/>
</dbReference>
<organism evidence="3 4">
    <name type="scientific">Algoriphagus antarcticus</name>
    <dbReference type="NCBI Taxonomy" id="238540"/>
    <lineage>
        <taxon>Bacteria</taxon>
        <taxon>Pseudomonadati</taxon>
        <taxon>Bacteroidota</taxon>
        <taxon>Cytophagia</taxon>
        <taxon>Cytophagales</taxon>
        <taxon>Cyclobacteriaceae</taxon>
        <taxon>Algoriphagus</taxon>
    </lineage>
</organism>
<accession>A0A3E0DK40</accession>
<dbReference type="NCBIfam" id="NF005559">
    <property type="entry name" value="PRK07231.1"/>
    <property type="match status" value="1"/>
</dbReference>
<reference evidence="3 4" key="1">
    <citation type="submission" date="2018-08" db="EMBL/GenBank/DDBJ databases">
        <title>Genomic Encyclopedia of Archaeal and Bacterial Type Strains, Phase II (KMG-II): from individual species to whole genera.</title>
        <authorList>
            <person name="Goeker M."/>
        </authorList>
    </citation>
    <scope>NUCLEOTIDE SEQUENCE [LARGE SCALE GENOMIC DNA]</scope>
    <source>
        <strain evidence="3 4">DSM 15986</strain>
    </source>
</reference>